<keyword evidence="1" id="KW-0812">Transmembrane</keyword>
<evidence type="ECO:0008006" key="4">
    <source>
        <dbReference type="Google" id="ProtNLM"/>
    </source>
</evidence>
<keyword evidence="3" id="KW-1185">Reference proteome</keyword>
<proteinExistence type="predicted"/>
<evidence type="ECO:0000313" key="3">
    <source>
        <dbReference type="Proteomes" id="UP001523216"/>
    </source>
</evidence>
<protein>
    <recommendedName>
        <fullName evidence="4">Secreted protein</fullName>
    </recommendedName>
</protein>
<evidence type="ECO:0000256" key="1">
    <source>
        <dbReference type="SAM" id="Phobius"/>
    </source>
</evidence>
<keyword evidence="1" id="KW-1133">Transmembrane helix</keyword>
<keyword evidence="1" id="KW-0472">Membrane</keyword>
<organism evidence="2 3">
    <name type="scientific">Paractinoplanes hotanensis</name>
    <dbReference type="NCBI Taxonomy" id="2906497"/>
    <lineage>
        <taxon>Bacteria</taxon>
        <taxon>Bacillati</taxon>
        <taxon>Actinomycetota</taxon>
        <taxon>Actinomycetes</taxon>
        <taxon>Micromonosporales</taxon>
        <taxon>Micromonosporaceae</taxon>
        <taxon>Paractinoplanes</taxon>
    </lineage>
</organism>
<dbReference type="EMBL" id="JAMQOL010000048">
    <property type="protein sequence ID" value="MCM4082431.1"/>
    <property type="molecule type" value="Genomic_DNA"/>
</dbReference>
<name>A0ABT0Y8Q1_9ACTN</name>
<sequence>MGQIVPWLAFVAVLAAILGCLAWLAARTRRSGVGRDIMGPVDLIYRPHTHQINHEIQAHEQRMVAPPAPGDPLERG</sequence>
<reference evidence="2 3" key="1">
    <citation type="submission" date="2022-06" db="EMBL/GenBank/DDBJ databases">
        <title>Actinoplanes abujensis sp. nov., isolated from Nigerian arid soil.</title>
        <authorList>
            <person name="Ding P."/>
        </authorList>
    </citation>
    <scope>NUCLEOTIDE SEQUENCE [LARGE SCALE GENOMIC DNA]</scope>
    <source>
        <strain evidence="3">TRM88002</strain>
    </source>
</reference>
<feature type="transmembrane region" description="Helical" evidence="1">
    <location>
        <begin position="6"/>
        <end position="26"/>
    </location>
</feature>
<dbReference type="Proteomes" id="UP001523216">
    <property type="component" value="Unassembled WGS sequence"/>
</dbReference>
<accession>A0ABT0Y8Q1</accession>
<evidence type="ECO:0000313" key="2">
    <source>
        <dbReference type="EMBL" id="MCM4082431.1"/>
    </source>
</evidence>
<comment type="caution">
    <text evidence="2">The sequence shown here is derived from an EMBL/GenBank/DDBJ whole genome shotgun (WGS) entry which is preliminary data.</text>
</comment>
<gene>
    <name evidence="2" type="ORF">LXN57_33175</name>
</gene>
<dbReference type="RefSeq" id="WP_251802162.1">
    <property type="nucleotide sequence ID" value="NZ_JAMQOL010000048.1"/>
</dbReference>